<feature type="non-terminal residue" evidence="1">
    <location>
        <position position="281"/>
    </location>
</feature>
<reference evidence="1 2" key="1">
    <citation type="submission" date="2016-08" db="EMBL/GenBank/DDBJ databases">
        <title>A Parts List for Fungal Cellulosomes Revealed by Comparative Genomics.</title>
        <authorList>
            <consortium name="DOE Joint Genome Institute"/>
            <person name="Haitjema C.H."/>
            <person name="Gilmore S.P."/>
            <person name="Henske J.K."/>
            <person name="Solomon K.V."/>
            <person name="De Groot R."/>
            <person name="Kuo A."/>
            <person name="Mondo S.J."/>
            <person name="Salamov A.A."/>
            <person name="Labutti K."/>
            <person name="Zhao Z."/>
            <person name="Chiniquy J."/>
            <person name="Barry K."/>
            <person name="Brewer H.M."/>
            <person name="Purvine S.O."/>
            <person name="Wright A.T."/>
            <person name="Boxma B."/>
            <person name="Van Alen T."/>
            <person name="Hackstein J.H."/>
            <person name="Baker S.E."/>
            <person name="Grigoriev I.V."/>
            <person name="O'Malley M.A."/>
        </authorList>
    </citation>
    <scope>NUCLEOTIDE SEQUENCE [LARGE SCALE GENOMIC DNA]</scope>
    <source>
        <strain evidence="1 2">G1</strain>
    </source>
</reference>
<dbReference type="Proteomes" id="UP000193920">
    <property type="component" value="Unassembled WGS sequence"/>
</dbReference>
<gene>
    <name evidence="1" type="ORF">LY90DRAFT_664456</name>
</gene>
<protein>
    <recommendedName>
        <fullName evidence="3">Right handed beta helix domain-containing protein</fullName>
    </recommendedName>
</protein>
<dbReference type="EMBL" id="MCOG01000012">
    <property type="protein sequence ID" value="ORY80587.1"/>
    <property type="molecule type" value="Genomic_DNA"/>
</dbReference>
<evidence type="ECO:0008006" key="3">
    <source>
        <dbReference type="Google" id="ProtNLM"/>
    </source>
</evidence>
<keyword evidence="2" id="KW-1185">Reference proteome</keyword>
<evidence type="ECO:0000313" key="1">
    <source>
        <dbReference type="EMBL" id="ORY80587.1"/>
    </source>
</evidence>
<organism evidence="1 2">
    <name type="scientific">Neocallimastix californiae</name>
    <dbReference type="NCBI Taxonomy" id="1754190"/>
    <lineage>
        <taxon>Eukaryota</taxon>
        <taxon>Fungi</taxon>
        <taxon>Fungi incertae sedis</taxon>
        <taxon>Chytridiomycota</taxon>
        <taxon>Chytridiomycota incertae sedis</taxon>
        <taxon>Neocallimastigomycetes</taxon>
        <taxon>Neocallimastigales</taxon>
        <taxon>Neocallimastigaceae</taxon>
        <taxon>Neocallimastix</taxon>
    </lineage>
</organism>
<comment type="caution">
    <text evidence="1">The sequence shown here is derived from an EMBL/GenBank/DDBJ whole genome shotgun (WGS) entry which is preliminary data.</text>
</comment>
<sequence>MNIIFIIYHIQLILQYFSVKVNSIEIVVYNEKDLIESSRISLYDELNIIINSTKIELTNDIIFDNPLEKLTVTGLSYNSSLIKFNNKSSGFVINNQIKNIEINNISIQGNLDINNYINVTIENVDFNGFMYYGPNFNKKTDFWDEEDYYEYVYNFKKRSIVIKNFTYHADYMIDNSRISCIIFHGVVNIYNSFFYGSNACTENLIYYDGESINDFHSLNSFYNGAYLITCLNIYDSYMSTIISSTFIRGASYTNGGGAIRIELSSLEIMYTIFKDNFSLKN</sequence>
<dbReference type="AlphaFoldDB" id="A0A1Y2FAD8"/>
<evidence type="ECO:0000313" key="2">
    <source>
        <dbReference type="Proteomes" id="UP000193920"/>
    </source>
</evidence>
<accession>A0A1Y2FAD8</accession>
<name>A0A1Y2FAD8_9FUNG</name>
<proteinExistence type="predicted"/>